<dbReference type="PROSITE" id="PS50850">
    <property type="entry name" value="MFS"/>
    <property type="match status" value="1"/>
</dbReference>
<comment type="caution">
    <text evidence="11">The sequence shown here is derived from an EMBL/GenBank/DDBJ whole genome shotgun (WGS) entry which is preliminary data.</text>
</comment>
<evidence type="ECO:0000256" key="8">
    <source>
        <dbReference type="ARBA" id="ARBA00023136"/>
    </source>
</evidence>
<evidence type="ECO:0000256" key="2">
    <source>
        <dbReference type="ARBA" id="ARBA00006523"/>
    </source>
</evidence>
<reference evidence="12" key="1">
    <citation type="journal article" date="2019" name="Int. J. Syst. Evol. Microbiol.">
        <title>The Global Catalogue of Microorganisms (GCM) 10K type strain sequencing project: providing services to taxonomists for standard genome sequencing and annotation.</title>
        <authorList>
            <consortium name="The Broad Institute Genomics Platform"/>
            <consortium name="The Broad Institute Genome Sequencing Center for Infectious Disease"/>
            <person name="Wu L."/>
            <person name="Ma J."/>
        </authorList>
    </citation>
    <scope>NUCLEOTIDE SEQUENCE [LARGE SCALE GENOMIC DNA]</scope>
    <source>
        <strain evidence="12">JCM 16929</strain>
    </source>
</reference>
<keyword evidence="5" id="KW-0762">Sugar transport</keyword>
<evidence type="ECO:0000256" key="1">
    <source>
        <dbReference type="ARBA" id="ARBA00004651"/>
    </source>
</evidence>
<dbReference type="InterPro" id="IPR036259">
    <property type="entry name" value="MFS_trans_sf"/>
</dbReference>
<evidence type="ECO:0000256" key="9">
    <source>
        <dbReference type="SAM" id="Phobius"/>
    </source>
</evidence>
<evidence type="ECO:0000256" key="5">
    <source>
        <dbReference type="ARBA" id="ARBA00022597"/>
    </source>
</evidence>
<dbReference type="SUPFAM" id="SSF103473">
    <property type="entry name" value="MFS general substrate transporter"/>
    <property type="match status" value="1"/>
</dbReference>
<comment type="similarity">
    <text evidence="2">Belongs to the major facilitator superfamily. Set transporter family.</text>
</comment>
<keyword evidence="6 9" id="KW-0812">Transmembrane</keyword>
<proteinExistence type="inferred from homology"/>
<feature type="transmembrane region" description="Helical" evidence="9">
    <location>
        <begin position="392"/>
        <end position="409"/>
    </location>
</feature>
<evidence type="ECO:0000256" key="3">
    <source>
        <dbReference type="ARBA" id="ARBA00022448"/>
    </source>
</evidence>
<comment type="subcellular location">
    <subcellularLocation>
        <location evidence="1">Cell membrane</location>
        <topology evidence="1">Multi-pass membrane protein</topology>
    </subcellularLocation>
</comment>
<protein>
    <submittedName>
        <fullName evidence="11">Sugar efflux transporter</fullName>
    </submittedName>
</protein>
<dbReference type="InterPro" id="IPR011701">
    <property type="entry name" value="MFS"/>
</dbReference>
<evidence type="ECO:0000256" key="4">
    <source>
        <dbReference type="ARBA" id="ARBA00022475"/>
    </source>
</evidence>
<feature type="transmembrane region" description="Helical" evidence="9">
    <location>
        <begin position="61"/>
        <end position="78"/>
    </location>
</feature>
<feature type="transmembrane region" description="Helical" evidence="9">
    <location>
        <begin position="181"/>
        <end position="200"/>
    </location>
</feature>
<dbReference type="EMBL" id="BAABAB010000022">
    <property type="protein sequence ID" value="GAA3625673.1"/>
    <property type="molecule type" value="Genomic_DNA"/>
</dbReference>
<dbReference type="Pfam" id="PF07690">
    <property type="entry name" value="MFS_1"/>
    <property type="match status" value="2"/>
</dbReference>
<feature type="transmembrane region" description="Helical" evidence="9">
    <location>
        <begin position="115"/>
        <end position="136"/>
    </location>
</feature>
<keyword evidence="4" id="KW-1003">Cell membrane</keyword>
<feature type="domain" description="Major facilitator superfamily (MFS) profile" evidence="10">
    <location>
        <begin position="23"/>
        <end position="414"/>
    </location>
</feature>
<gene>
    <name evidence="11" type="ORF">GCM10022236_29950</name>
</gene>
<feature type="transmembrane region" description="Helical" evidence="9">
    <location>
        <begin position="268"/>
        <end position="288"/>
    </location>
</feature>
<evidence type="ECO:0000313" key="12">
    <source>
        <dbReference type="Proteomes" id="UP001501490"/>
    </source>
</evidence>
<dbReference type="PANTHER" id="PTHR23535:SF2">
    <property type="entry name" value="SUGAR EFFLUX TRANSPORTER A-RELATED"/>
    <property type="match status" value="1"/>
</dbReference>
<evidence type="ECO:0000256" key="7">
    <source>
        <dbReference type="ARBA" id="ARBA00022989"/>
    </source>
</evidence>
<keyword evidence="7 9" id="KW-1133">Transmembrane helix</keyword>
<feature type="transmembrane region" description="Helical" evidence="9">
    <location>
        <begin position="157"/>
        <end position="175"/>
    </location>
</feature>
<evidence type="ECO:0000256" key="6">
    <source>
        <dbReference type="ARBA" id="ARBA00022692"/>
    </source>
</evidence>
<dbReference type="RefSeq" id="WP_344805927.1">
    <property type="nucleotide sequence ID" value="NZ_BAABAB010000022.1"/>
</dbReference>
<feature type="transmembrane region" description="Helical" evidence="9">
    <location>
        <begin position="361"/>
        <end position="386"/>
    </location>
</feature>
<dbReference type="Gene3D" id="1.20.1250.20">
    <property type="entry name" value="MFS general substrate transporter like domains"/>
    <property type="match status" value="2"/>
</dbReference>
<evidence type="ECO:0000259" key="10">
    <source>
        <dbReference type="PROSITE" id="PS50850"/>
    </source>
</evidence>
<dbReference type="InterPro" id="IPR020846">
    <property type="entry name" value="MFS_dom"/>
</dbReference>
<feature type="transmembrane region" description="Helical" evidence="9">
    <location>
        <begin position="300"/>
        <end position="322"/>
    </location>
</feature>
<keyword evidence="3" id="KW-0813">Transport</keyword>
<feature type="transmembrane region" description="Helical" evidence="9">
    <location>
        <begin position="328"/>
        <end position="349"/>
    </location>
</feature>
<evidence type="ECO:0000313" key="11">
    <source>
        <dbReference type="EMBL" id="GAA3625673.1"/>
    </source>
</evidence>
<name>A0ABP7A645_9ACTN</name>
<sequence>MSSVATPPAVRTSATRLVLGHRLYRGATVAMFLSGLGFSAAAPQIARFLVTDLGASLPMAGLYYLTNLTAPVAGYLIGSRSDRTGRRLGLFRWCAVAGFLGWAGIAFSTQLWMPFVISALVLGFAGAAGSQLFAALRDELDSRPAAANEGVVAIVRMALTAGWVVGPVLGAWFAAQFGLRALLLATAVCTLAQILPMGALRSAPPVSFSAPSADRSAAGAIATVPGRRPALRVMLPLLAFTGLYVLVYAGESIKYAYLPIYMNEQLRLAPAVSGAVIGIQPLVELILMPFSVIVGRRIGYLPLMAIGAGFGVAANLCFALTGSAAGMFAGQILMGGVWGVFAALGIIVAQRLLPSAVATASAIFMSSTAVSSALGGLTGGVGVALLGLPQVFWIPALFALLAVVGLVIMSRKTTVDS</sequence>
<keyword evidence="12" id="KW-1185">Reference proteome</keyword>
<feature type="transmembrane region" description="Helical" evidence="9">
    <location>
        <begin position="230"/>
        <end position="248"/>
    </location>
</feature>
<accession>A0ABP7A645</accession>
<dbReference type="Proteomes" id="UP001501490">
    <property type="component" value="Unassembled WGS sequence"/>
</dbReference>
<organism evidence="11 12">
    <name type="scientific">Microlunatus ginsengisoli</name>
    <dbReference type="NCBI Taxonomy" id="363863"/>
    <lineage>
        <taxon>Bacteria</taxon>
        <taxon>Bacillati</taxon>
        <taxon>Actinomycetota</taxon>
        <taxon>Actinomycetes</taxon>
        <taxon>Propionibacteriales</taxon>
        <taxon>Propionibacteriaceae</taxon>
        <taxon>Microlunatus</taxon>
    </lineage>
</organism>
<dbReference type="PANTHER" id="PTHR23535">
    <property type="entry name" value="SUGAR EFFLUX TRANSPORTER A-RELATED"/>
    <property type="match status" value="1"/>
</dbReference>
<feature type="transmembrane region" description="Helical" evidence="9">
    <location>
        <begin position="23"/>
        <end position="41"/>
    </location>
</feature>
<feature type="transmembrane region" description="Helical" evidence="9">
    <location>
        <begin position="90"/>
        <end position="109"/>
    </location>
</feature>
<keyword evidence="8 9" id="KW-0472">Membrane</keyword>